<dbReference type="OrthoDB" id="7451790at2759"/>
<feature type="compositionally biased region" description="Polar residues" evidence="3">
    <location>
        <begin position="458"/>
        <end position="493"/>
    </location>
</feature>
<feature type="compositionally biased region" description="Low complexity" evidence="3">
    <location>
        <begin position="213"/>
        <end position="226"/>
    </location>
</feature>
<evidence type="ECO:0000256" key="3">
    <source>
        <dbReference type="SAM" id="MobiDB-lite"/>
    </source>
</evidence>
<protein>
    <recommendedName>
        <fullName evidence="6">L domain-like protein</fullName>
    </recommendedName>
</protein>
<dbReference type="GO" id="GO:0035591">
    <property type="term" value="F:signaling adaptor activity"/>
    <property type="evidence" value="ECO:0007669"/>
    <property type="project" value="TreeGrafter"/>
</dbReference>
<keyword evidence="1" id="KW-0433">Leucine-rich repeat</keyword>
<dbReference type="GO" id="GO:1902412">
    <property type="term" value="P:regulation of mitotic cytokinesis"/>
    <property type="evidence" value="ECO:0007669"/>
    <property type="project" value="TreeGrafter"/>
</dbReference>
<dbReference type="InterPro" id="IPR003591">
    <property type="entry name" value="Leu-rich_rpt_typical-subtyp"/>
</dbReference>
<evidence type="ECO:0000313" key="4">
    <source>
        <dbReference type="EMBL" id="KAF2856218.1"/>
    </source>
</evidence>
<dbReference type="GO" id="GO:0031028">
    <property type="term" value="P:septation initiation signaling"/>
    <property type="evidence" value="ECO:0007669"/>
    <property type="project" value="TreeGrafter"/>
</dbReference>
<dbReference type="SUPFAM" id="SSF52058">
    <property type="entry name" value="L domain-like"/>
    <property type="match status" value="1"/>
</dbReference>
<dbReference type="InterPro" id="IPR025875">
    <property type="entry name" value="Leu-rich_rpt_4"/>
</dbReference>
<evidence type="ECO:0008006" key="6">
    <source>
        <dbReference type="Google" id="ProtNLM"/>
    </source>
</evidence>
<feature type="compositionally biased region" description="Polar residues" evidence="3">
    <location>
        <begin position="1096"/>
        <end position="1108"/>
    </location>
</feature>
<evidence type="ECO:0000313" key="5">
    <source>
        <dbReference type="Proteomes" id="UP000799423"/>
    </source>
</evidence>
<sequence>MANTTQPWLEDLSEEWIPQASTPGTMARTPQSPAPTTHNTQTSQSVPAKSKSRLPRMRQSSGSFSEIQVRSIAKELRPPKQRSILAERSLSDANIAPSSPTASHVAPSQLASYTPSSLSQGSLMYNGTVAHNTVAWSPTKDKAPHDTPEWRRRLVKGEIGYGDQKDLFGPTGLENIFQKPNGAMPEELQSPKRKLGLLKGLAAMPSSPPPWPAAAQEQSQTEQSLEPEAHEDAPQSNVDETPRKDSPHDDSFQEQQDPDSLQVPQGSTQEASRTVSGQIEFENENFSPVSLTSNLNVGQIRDPVPNFRGSELANRLRQIGSPPPIICEPIADDSTHSQDQTDSSFARTQDFSLPEGLPAGTPDVPDVGRYVELRRGGYSRDGSFRTRPLSPSPERLAASNTSKRNLAADARSTNNGHPSSPDVEITPKTPSRKPNPYLSPERARNSGSPLKLFDAHDTFTSNRLQRRLSQLENKSEKTASSSMKESTLDTAKTMQPPPKLTSLEEMSFLTNGQTPVASDRHVAPRRVSTFGEGQLNEFEFSGDFSADDSEAFNAHDDSAPDGSPSMDVAPPGSRPPFKFQLDDSPVSRQSSRPIRQPLNQRGNSSGSISRPKFQPHRKVSALKTEEEPSVQEYADGKRGPTSPFKNPTPKRRRTINAIDDDEEQDEDVFNNAGLDKVHRSDVALPSLYGRKGKDARHETSNNVANPDILAKRHILRPRNPTPSQRRRDELHAEIMEATEAFILSSPKLNTIREQLEPSLISDVQDEEVRAKAVASEIAAFTMKTQRAMRSETRKRSVTTQDFLDEAVKIMDFIRTKGRPTSGLGSLEETEAELDYVEDSTEQHSSVLTFERPPSREGRLSAWKEPNRRQLDPNVVDHLQKYQEKDNDTFLNSSVNSIRFSRMRGPVTPEGESVVVEQDDIRITDDPNRHWRNVEAVADGLGSQTRAMRTLQSQGSSLGHTIATNASRRSDHVATLPPEAVAHLIPKEVAGMSFDREKNRWVRQKSPSKEHCPEEEEEHSHWNESEDDPFGHIPDLTVDETKEQKANDGSPVRLQTTVETILEDTASDATIVKEPAKLDTAEARPVTREGKAINFNDTSSAQSKASNFGWSFPKTDTRNTSWSTQAPRNHSTQKTQHVQTTYAIPESDEGDIEHEIQYFEGRGHVARGVQHTRVRDITVSFAEREGHGRQRTATAPTIGQKQGQRQPSAWKHMKSAKSLPRLNAKSIPVFNGDGDLSLLDELPSKNYRMQLSMSVSGPVQRPAEQNLLAAPSSPIKGDITFMLSDLPEFTLNQIDEFELPDRVVVKHDGTQFSKTLEDRYAQGTAELVKALQDVEPEEPYWEDLRRVDLRKKDLTTLNRLDELCYQLEELDVSDNKINQVEGIPYTMRRLHVQNNHLTGLTSWTTLVNLQSLDISGNQIDRLDGLAELVHLRVLKADNNKLKSLAGILHLDGLMELSVGNNNIEVVDFARTDLKSLTDLDLRRNRLTEVRNVHCLPQLQHLNLNDNDIEEFPIVDIPVKPCKFVRSLRLCRNGTTMLEVDRHFPKLEALYVDGNCLTQVSGLEHLRHLRTFSAREQILAADADTDWCVSNLARNLEVRNLYLSLNPTHSLGVSQHLLSLQRLELASMGLKELPDNFGQLTPNIRTINLNFNSIKDLRPLLNIKRLSELLLAGNKLERLRANALVLGKLETLSKLDWRDNPLSLRFYAPTSENRIMSLRQKPSDDQLTDRFVLPAGDAEIDEQHLLRLDYETRIRRRVTEMMLANLCRNLRELDGMKFDKARVLVKDDVWERLLFLGVIQRKRPDTSCDKNANESTIGA</sequence>
<dbReference type="PANTHER" id="PTHR47566:SF1">
    <property type="entry name" value="PROTEIN NUD1"/>
    <property type="match status" value="1"/>
</dbReference>
<feature type="region of interest" description="Disordered" evidence="3">
    <location>
        <begin position="162"/>
        <end position="281"/>
    </location>
</feature>
<organism evidence="4 5">
    <name type="scientific">Plenodomus tracheiphilus IPT5</name>
    <dbReference type="NCBI Taxonomy" id="1408161"/>
    <lineage>
        <taxon>Eukaryota</taxon>
        <taxon>Fungi</taxon>
        <taxon>Dikarya</taxon>
        <taxon>Ascomycota</taxon>
        <taxon>Pezizomycotina</taxon>
        <taxon>Dothideomycetes</taxon>
        <taxon>Pleosporomycetidae</taxon>
        <taxon>Pleosporales</taxon>
        <taxon>Pleosporineae</taxon>
        <taxon>Leptosphaeriaceae</taxon>
        <taxon>Plenodomus</taxon>
    </lineage>
</organism>
<feature type="region of interest" description="Disordered" evidence="3">
    <location>
        <begin position="318"/>
        <end position="498"/>
    </location>
</feature>
<dbReference type="Gene3D" id="3.80.10.10">
    <property type="entry name" value="Ribonuclease Inhibitor"/>
    <property type="match status" value="3"/>
</dbReference>
<name>A0A6A7BPR1_9PLEO</name>
<dbReference type="InterPro" id="IPR052574">
    <property type="entry name" value="CDIRP"/>
</dbReference>
<dbReference type="InterPro" id="IPR032675">
    <property type="entry name" value="LRR_dom_sf"/>
</dbReference>
<dbReference type="Pfam" id="PF13855">
    <property type="entry name" value="LRR_8"/>
    <property type="match status" value="1"/>
</dbReference>
<dbReference type="Pfam" id="PF12799">
    <property type="entry name" value="LRR_4"/>
    <property type="match status" value="1"/>
</dbReference>
<dbReference type="PANTHER" id="PTHR47566">
    <property type="match status" value="1"/>
</dbReference>
<feature type="region of interest" description="Disordered" evidence="3">
    <location>
        <begin position="1"/>
        <end position="115"/>
    </location>
</feature>
<dbReference type="GO" id="GO:0061499">
    <property type="term" value="C:outer plaque of mitotic spindle pole body"/>
    <property type="evidence" value="ECO:0007669"/>
    <property type="project" value="TreeGrafter"/>
</dbReference>
<feature type="region of interest" description="Disordered" evidence="3">
    <location>
        <begin position="999"/>
        <end position="1031"/>
    </location>
</feature>
<feature type="compositionally biased region" description="Polar residues" evidence="3">
    <location>
        <begin position="586"/>
        <end position="608"/>
    </location>
</feature>
<dbReference type="SMART" id="SM00365">
    <property type="entry name" value="LRR_SD22"/>
    <property type="match status" value="5"/>
</dbReference>
<feature type="compositionally biased region" description="Polar residues" evidence="3">
    <location>
        <begin position="253"/>
        <end position="277"/>
    </location>
</feature>
<keyword evidence="5" id="KW-1185">Reference proteome</keyword>
<feature type="compositionally biased region" description="Polar residues" evidence="3">
    <location>
        <begin position="1117"/>
        <end position="1137"/>
    </location>
</feature>
<dbReference type="EMBL" id="MU006289">
    <property type="protein sequence ID" value="KAF2856218.1"/>
    <property type="molecule type" value="Genomic_DNA"/>
</dbReference>
<evidence type="ECO:0000256" key="2">
    <source>
        <dbReference type="ARBA" id="ARBA00022737"/>
    </source>
</evidence>
<dbReference type="SMART" id="SM00369">
    <property type="entry name" value="LRR_TYP"/>
    <property type="match status" value="7"/>
</dbReference>
<proteinExistence type="predicted"/>
<accession>A0A6A7BPR1</accession>
<feature type="region of interest" description="Disordered" evidence="3">
    <location>
        <begin position="1096"/>
        <end position="1137"/>
    </location>
</feature>
<feature type="compositionally biased region" description="Polar residues" evidence="3">
    <location>
        <begin position="58"/>
        <end position="68"/>
    </location>
</feature>
<evidence type="ECO:0000256" key="1">
    <source>
        <dbReference type="ARBA" id="ARBA00022614"/>
    </source>
</evidence>
<keyword evidence="2" id="KW-0677">Repeat</keyword>
<feature type="compositionally biased region" description="Polar residues" evidence="3">
    <location>
        <begin position="19"/>
        <end position="47"/>
    </location>
</feature>
<feature type="region of interest" description="Disordered" evidence="3">
    <location>
        <begin position="544"/>
        <end position="665"/>
    </location>
</feature>
<gene>
    <name evidence="4" type="ORF">T440DRAFT_413260</name>
</gene>
<feature type="compositionally biased region" description="Basic and acidic residues" evidence="3">
    <location>
        <begin position="1006"/>
        <end position="1023"/>
    </location>
</feature>
<dbReference type="InterPro" id="IPR001611">
    <property type="entry name" value="Leu-rich_rpt"/>
</dbReference>
<feature type="compositionally biased region" description="Basic and acidic residues" evidence="3">
    <location>
        <begin position="240"/>
        <end position="251"/>
    </location>
</feature>
<feature type="compositionally biased region" description="Polar residues" evidence="3">
    <location>
        <begin position="1190"/>
        <end position="1206"/>
    </location>
</feature>
<feature type="region of interest" description="Disordered" evidence="3">
    <location>
        <begin position="1184"/>
        <end position="1207"/>
    </location>
</feature>
<dbReference type="Proteomes" id="UP000799423">
    <property type="component" value="Unassembled WGS sequence"/>
</dbReference>
<reference evidence="4" key="1">
    <citation type="submission" date="2020-01" db="EMBL/GenBank/DDBJ databases">
        <authorList>
            <consortium name="DOE Joint Genome Institute"/>
            <person name="Haridas S."/>
            <person name="Albert R."/>
            <person name="Binder M."/>
            <person name="Bloem J."/>
            <person name="Labutti K."/>
            <person name="Salamov A."/>
            <person name="Andreopoulos B."/>
            <person name="Baker S.E."/>
            <person name="Barry K."/>
            <person name="Bills G."/>
            <person name="Bluhm B.H."/>
            <person name="Cannon C."/>
            <person name="Castanera R."/>
            <person name="Culley D.E."/>
            <person name="Daum C."/>
            <person name="Ezra D."/>
            <person name="Gonzalez J.B."/>
            <person name="Henrissat B."/>
            <person name="Kuo A."/>
            <person name="Liang C."/>
            <person name="Lipzen A."/>
            <person name="Lutzoni F."/>
            <person name="Magnuson J."/>
            <person name="Mondo S."/>
            <person name="Nolan M."/>
            <person name="Ohm R."/>
            <person name="Pangilinan J."/>
            <person name="Park H.-J."/>
            <person name="Ramirez L."/>
            <person name="Alfaro M."/>
            <person name="Sun H."/>
            <person name="Tritt A."/>
            <person name="Yoshinaga Y."/>
            <person name="Zwiers L.-H."/>
            <person name="Turgeon B.G."/>
            <person name="Goodwin S.B."/>
            <person name="Spatafora J.W."/>
            <person name="Crous P.W."/>
            <person name="Grigoriev I.V."/>
        </authorList>
    </citation>
    <scope>NUCLEOTIDE SEQUENCE</scope>
    <source>
        <strain evidence="4">IPT5</strain>
    </source>
</reference>
<dbReference type="PROSITE" id="PS51450">
    <property type="entry name" value="LRR"/>
    <property type="match status" value="6"/>
</dbReference>